<evidence type="ECO:0000256" key="1">
    <source>
        <dbReference type="SAM" id="Phobius"/>
    </source>
</evidence>
<comment type="caution">
    <text evidence="2">The sequence shown here is derived from an EMBL/GenBank/DDBJ whole genome shotgun (WGS) entry which is preliminary data.</text>
</comment>
<keyword evidence="1" id="KW-1133">Transmembrane helix</keyword>
<name>A0A644YUC7_9ZZZZ</name>
<feature type="transmembrane region" description="Helical" evidence="1">
    <location>
        <begin position="84"/>
        <end position="104"/>
    </location>
</feature>
<keyword evidence="1" id="KW-0812">Transmembrane</keyword>
<reference evidence="2" key="1">
    <citation type="submission" date="2019-08" db="EMBL/GenBank/DDBJ databases">
        <authorList>
            <person name="Kucharzyk K."/>
            <person name="Murdoch R.W."/>
            <person name="Higgins S."/>
            <person name="Loffler F."/>
        </authorList>
    </citation>
    <scope>NUCLEOTIDE SEQUENCE</scope>
</reference>
<protein>
    <submittedName>
        <fullName evidence="2">Uncharacterized protein</fullName>
    </submittedName>
</protein>
<gene>
    <name evidence="2" type="ORF">SDC9_78744</name>
</gene>
<evidence type="ECO:0000313" key="2">
    <source>
        <dbReference type="EMBL" id="MPM32185.1"/>
    </source>
</evidence>
<organism evidence="2">
    <name type="scientific">bioreactor metagenome</name>
    <dbReference type="NCBI Taxonomy" id="1076179"/>
    <lineage>
        <taxon>unclassified sequences</taxon>
        <taxon>metagenomes</taxon>
        <taxon>ecological metagenomes</taxon>
    </lineage>
</organism>
<dbReference type="AlphaFoldDB" id="A0A644YUC7"/>
<feature type="transmembrane region" description="Helical" evidence="1">
    <location>
        <begin position="44"/>
        <end position="72"/>
    </location>
</feature>
<keyword evidence="1" id="KW-0472">Membrane</keyword>
<proteinExistence type="predicted"/>
<feature type="transmembrane region" description="Helical" evidence="1">
    <location>
        <begin position="12"/>
        <end position="32"/>
    </location>
</feature>
<dbReference type="EMBL" id="VSSQ01006292">
    <property type="protein sequence ID" value="MPM32185.1"/>
    <property type="molecule type" value="Genomic_DNA"/>
</dbReference>
<feature type="transmembrane region" description="Helical" evidence="1">
    <location>
        <begin position="138"/>
        <end position="171"/>
    </location>
</feature>
<accession>A0A644YUC7</accession>
<sequence length="184" mass="20615">MICAYLTNESDLSGFIFYAAGMIVFISSLIIGSVNSKHAQIMTGIIFIISGMLITTDPVTVWIFIGSFLLLLSLSRWRTEDRLSLFWAIGLSTGLVVIPIEIIWQTGTLSFFYATGFTAMVLLNEFNPGRKHGMIFAWNLMFGILMFILAFTYTMALVPLSVNIIICIMYVHSRLSHKRGLHTA</sequence>